<accession>A0A2P9AMZ3</accession>
<dbReference type="RefSeq" id="WP_123149468.1">
    <property type="nucleotide sequence ID" value="NZ_FUIG01000036.1"/>
</dbReference>
<keyword evidence="2" id="KW-1185">Reference proteome</keyword>
<dbReference type="AlphaFoldDB" id="A0A2P9AMZ3"/>
<dbReference type="EC" id="2.7.8.37" evidence="1"/>
<protein>
    <submittedName>
        <fullName evidence="1">Alpha-D-ribose 1-methylphosphonate 5-triphosphate synthase subunit PhnG</fullName>
        <ecNumber evidence="1">2.7.8.37</ecNumber>
    </submittedName>
</protein>
<organism evidence="1 2">
    <name type="scientific">Mesorhizobium delmotii</name>
    <dbReference type="NCBI Taxonomy" id="1631247"/>
    <lineage>
        <taxon>Bacteria</taxon>
        <taxon>Pseudomonadati</taxon>
        <taxon>Pseudomonadota</taxon>
        <taxon>Alphaproteobacteria</taxon>
        <taxon>Hyphomicrobiales</taxon>
        <taxon>Phyllobacteriaceae</taxon>
        <taxon>Mesorhizobium</taxon>
    </lineage>
</organism>
<keyword evidence="1" id="KW-0808">Transferase</keyword>
<dbReference type="Proteomes" id="UP000245698">
    <property type="component" value="Unassembled WGS sequence"/>
</dbReference>
<dbReference type="GO" id="GO:0019634">
    <property type="term" value="P:organic phosphonate metabolic process"/>
    <property type="evidence" value="ECO:0007669"/>
    <property type="project" value="InterPro"/>
</dbReference>
<gene>
    <name evidence="1" type="primary">phnG</name>
    <name evidence="1" type="ORF">BQ8482_290114</name>
</gene>
<evidence type="ECO:0000313" key="2">
    <source>
        <dbReference type="Proteomes" id="UP000245698"/>
    </source>
</evidence>
<dbReference type="InterPro" id="IPR009609">
    <property type="entry name" value="Phosphonate_metab_PhnG"/>
</dbReference>
<dbReference type="GO" id="GO:0015716">
    <property type="term" value="P:organic phosphonate transport"/>
    <property type="evidence" value="ECO:0007669"/>
    <property type="project" value="InterPro"/>
</dbReference>
<dbReference type="NCBIfam" id="TIGR03293">
    <property type="entry name" value="PhnG_redo"/>
    <property type="match status" value="1"/>
</dbReference>
<sequence>MLADSSHEPAAMRSRWMSVLAKSSVDDLDAMWTGSDRDIAVVWLRKPQVGLVMVRGRAGATGNPFNLGEMTVTRCSLRYENGIVGHGYVQGRNRRQAELAARLDALLQQPNRQSELLATVIEPLHQRQVARRMERSRKAASTKIEFFTMVRGENA</sequence>
<proteinExistence type="predicted"/>
<dbReference type="GO" id="GO:0061693">
    <property type="term" value="F:alpha-D-ribose 1-methylphosphonate 5-triphosphate synthase activity"/>
    <property type="evidence" value="ECO:0007669"/>
    <property type="project" value="UniProtKB-EC"/>
</dbReference>
<evidence type="ECO:0000313" key="1">
    <source>
        <dbReference type="EMBL" id="SJM32519.1"/>
    </source>
</evidence>
<dbReference type="Pfam" id="PF06754">
    <property type="entry name" value="PhnG"/>
    <property type="match status" value="1"/>
</dbReference>
<name>A0A2P9AMZ3_9HYPH</name>
<reference evidence="2" key="1">
    <citation type="submission" date="2016-12" db="EMBL/GenBank/DDBJ databases">
        <authorList>
            <person name="Brunel B."/>
        </authorList>
    </citation>
    <scope>NUCLEOTIDE SEQUENCE [LARGE SCALE GENOMIC DNA]</scope>
</reference>
<dbReference type="EMBL" id="FUIG01000036">
    <property type="protein sequence ID" value="SJM32519.1"/>
    <property type="molecule type" value="Genomic_DNA"/>
</dbReference>